<evidence type="ECO:0000256" key="1">
    <source>
        <dbReference type="SAM" id="MobiDB-lite"/>
    </source>
</evidence>
<gene>
    <name evidence="2" type="ORF">AURANDRAFT_60923</name>
</gene>
<feature type="region of interest" description="Disordered" evidence="1">
    <location>
        <begin position="1"/>
        <end position="55"/>
    </location>
</feature>
<name>F0XWS8_AURAN</name>
<evidence type="ECO:0000313" key="2">
    <source>
        <dbReference type="EMBL" id="EGB12831.1"/>
    </source>
</evidence>
<protein>
    <submittedName>
        <fullName evidence="2">Uncharacterized protein</fullName>
    </submittedName>
</protein>
<feature type="compositionally biased region" description="Basic and acidic residues" evidence="1">
    <location>
        <begin position="1"/>
        <end position="12"/>
    </location>
</feature>
<dbReference type="InParanoid" id="F0XWS8"/>
<dbReference type="KEGG" id="aaf:AURANDRAFT_60923"/>
<organism evidence="3">
    <name type="scientific">Aureococcus anophagefferens</name>
    <name type="common">Harmful bloom alga</name>
    <dbReference type="NCBI Taxonomy" id="44056"/>
    <lineage>
        <taxon>Eukaryota</taxon>
        <taxon>Sar</taxon>
        <taxon>Stramenopiles</taxon>
        <taxon>Ochrophyta</taxon>
        <taxon>Pelagophyceae</taxon>
        <taxon>Pelagomonadales</taxon>
        <taxon>Pelagomonadaceae</taxon>
        <taxon>Aureococcus</taxon>
    </lineage>
</organism>
<reference evidence="2 3" key="1">
    <citation type="journal article" date="2011" name="Proc. Natl. Acad. Sci. U.S.A.">
        <title>Niche of harmful alga Aureococcus anophagefferens revealed through ecogenomics.</title>
        <authorList>
            <person name="Gobler C.J."/>
            <person name="Berry D.L."/>
            <person name="Dyhrman S.T."/>
            <person name="Wilhelm S.W."/>
            <person name="Salamov A."/>
            <person name="Lobanov A.V."/>
            <person name="Zhang Y."/>
            <person name="Collier J.L."/>
            <person name="Wurch L.L."/>
            <person name="Kustka A.B."/>
            <person name="Dill B.D."/>
            <person name="Shah M."/>
            <person name="VerBerkmoes N.C."/>
            <person name="Kuo A."/>
            <person name="Terry A."/>
            <person name="Pangilinan J."/>
            <person name="Lindquist E.A."/>
            <person name="Lucas S."/>
            <person name="Paulsen I.T."/>
            <person name="Hattenrath-Lehmann T.K."/>
            <person name="Talmage S.C."/>
            <person name="Walker E.A."/>
            <person name="Koch F."/>
            <person name="Burson A.M."/>
            <person name="Marcoval M.A."/>
            <person name="Tang Y.Z."/>
            <person name="Lecleir G.R."/>
            <person name="Coyne K.J."/>
            <person name="Berg G.M."/>
            <person name="Bertrand E.M."/>
            <person name="Saito M.A."/>
            <person name="Gladyshev V.N."/>
            <person name="Grigoriev I.V."/>
        </authorList>
    </citation>
    <scope>NUCLEOTIDE SEQUENCE [LARGE SCALE GENOMIC DNA]</scope>
    <source>
        <strain evidence="3">CCMP 1984</strain>
    </source>
</reference>
<feature type="compositionally biased region" description="Pro residues" evidence="1">
    <location>
        <begin position="168"/>
        <end position="180"/>
    </location>
</feature>
<dbReference type="AlphaFoldDB" id="F0XWS8"/>
<accession>F0XWS8</accession>
<proteinExistence type="predicted"/>
<feature type="region of interest" description="Disordered" evidence="1">
    <location>
        <begin position="81"/>
        <end position="196"/>
    </location>
</feature>
<sequence length="196" mass="20478">MLTEELKDDASSLKDGASSLEDGAPPADDAADRGSEFFRGSFEDGGFPGAPAKAPSEELDFAPAWVRDSLVDALPVQYGQAPPAAAAAAPPPPPPRDAAGNKVRGLHPGPSLTESGFERKIAAAFPPPQPLGDNGFTENQRRRMEQRTVGTYLQHTTAMSTISLGPAAAPPPPSSRPPQPQREKPCARFAPGCALM</sequence>
<feature type="compositionally biased region" description="Polar residues" evidence="1">
    <location>
        <begin position="148"/>
        <end position="163"/>
    </location>
</feature>
<evidence type="ECO:0000313" key="3">
    <source>
        <dbReference type="Proteomes" id="UP000002729"/>
    </source>
</evidence>
<dbReference type="Proteomes" id="UP000002729">
    <property type="component" value="Unassembled WGS sequence"/>
</dbReference>
<dbReference type="EMBL" id="GL833120">
    <property type="protein sequence ID" value="EGB12831.1"/>
    <property type="molecule type" value="Genomic_DNA"/>
</dbReference>
<dbReference type="GeneID" id="20223235"/>
<dbReference type="RefSeq" id="XP_009032465.1">
    <property type="nucleotide sequence ID" value="XM_009034217.1"/>
</dbReference>
<keyword evidence="3" id="KW-1185">Reference proteome</keyword>